<dbReference type="AlphaFoldDB" id="A0A5E8CH70"/>
<keyword evidence="1" id="KW-0175">Coiled coil</keyword>
<reference evidence="2" key="1">
    <citation type="submission" date="2019-09" db="EMBL/GenBank/DDBJ databases">
        <authorList>
            <person name="Needham M D."/>
        </authorList>
    </citation>
    <scope>NUCLEOTIDE SEQUENCE</scope>
</reference>
<name>A0A5E8CH70_9ZZZZ</name>
<gene>
    <name evidence="2" type="ORF">CPAV1605_266</name>
</gene>
<organism evidence="2">
    <name type="scientific">seawater metagenome</name>
    <dbReference type="NCBI Taxonomy" id="1561972"/>
    <lineage>
        <taxon>unclassified sequences</taxon>
        <taxon>metagenomes</taxon>
        <taxon>ecological metagenomes</taxon>
    </lineage>
</organism>
<sequence>MKIVLKEKKIERKYENKHIEIKNQLNQQKSILEGHIKILENINKKIGNLTEFINKDNVNFQEEEEKAVKLLSNQFITLENQVIKDNQEIFDILDSNVRNLSEHEDILLSNSTKIEKLDKDTQKLSSGLNNLLNNYDTILENNNKIIHEFNQRFQKMEEKMESTEKRIETIEQKYINFNLKLDRNLKKFNTKFETLDIELENTSLKSDLNKKNINIITSQQHNIKKQIDANVKEYDSILGEHYKKMEKNKAIISDCLNKMEPN</sequence>
<dbReference type="EMBL" id="CABVLZ010000001">
    <property type="protein sequence ID" value="VVU94541.1"/>
    <property type="molecule type" value="Genomic_DNA"/>
</dbReference>
<feature type="coiled-coil region" evidence="1">
    <location>
        <begin position="22"/>
        <end position="81"/>
    </location>
</feature>
<proteinExistence type="predicted"/>
<feature type="coiled-coil region" evidence="1">
    <location>
        <begin position="139"/>
        <end position="180"/>
    </location>
</feature>
<accession>A0A5E8CH70</accession>
<protein>
    <submittedName>
        <fullName evidence="2">Uncharacterized protein</fullName>
    </submittedName>
</protein>
<evidence type="ECO:0000256" key="1">
    <source>
        <dbReference type="SAM" id="Coils"/>
    </source>
</evidence>
<evidence type="ECO:0000313" key="2">
    <source>
        <dbReference type="EMBL" id="VVU94541.1"/>
    </source>
</evidence>